<protein>
    <submittedName>
        <fullName evidence="4">Lipoprotein</fullName>
    </submittedName>
</protein>
<sequence>MRASIRWRSTVCGVIAVTGIALGTGTAHADVPIGKAMTGKMTYYNDKGYGACGTYIDPTAQDLVAVSASWWTSANPNNDPLCSGIKVQVTYKGKTITVPVRDKCPSCASTHIDLGQAAFRKLVPAGTDMVPQVNWKFVR</sequence>
<dbReference type="PANTHER" id="PTHR31836:SF28">
    <property type="entry name" value="SRCR DOMAIN-CONTAINING PROTEIN-RELATED"/>
    <property type="match status" value="1"/>
</dbReference>
<accession>A0ABR5JAZ6</accession>
<keyword evidence="5" id="KW-1185">Reference proteome</keyword>
<keyword evidence="4" id="KW-0449">Lipoprotein</keyword>
<proteinExistence type="predicted"/>
<dbReference type="InterPro" id="IPR048197">
    <property type="entry name" value="Papain_inhib"/>
</dbReference>
<organism evidence="4 5">
    <name type="scientific">Streptomyces varsoviensis</name>
    <dbReference type="NCBI Taxonomy" id="67373"/>
    <lineage>
        <taxon>Bacteria</taxon>
        <taxon>Bacillati</taxon>
        <taxon>Actinomycetota</taxon>
        <taxon>Actinomycetes</taxon>
        <taxon>Kitasatosporales</taxon>
        <taxon>Streptomycetaceae</taxon>
        <taxon>Streptomyces</taxon>
    </lineage>
</organism>
<evidence type="ECO:0000313" key="5">
    <source>
        <dbReference type="Proteomes" id="UP000037020"/>
    </source>
</evidence>
<feature type="domain" description="RlpA-like protein double-psi beta-barrel" evidence="3">
    <location>
        <begin position="38"/>
        <end position="122"/>
    </location>
</feature>
<dbReference type="Pfam" id="PF03330">
    <property type="entry name" value="DPBB_1"/>
    <property type="match status" value="1"/>
</dbReference>
<dbReference type="InterPro" id="IPR009009">
    <property type="entry name" value="RlpA-like_DPBB"/>
</dbReference>
<dbReference type="InterPro" id="IPR051477">
    <property type="entry name" value="Expansin_CellWall"/>
</dbReference>
<dbReference type="CDD" id="cd22273">
    <property type="entry name" value="DPBB_SPI-like"/>
    <property type="match status" value="1"/>
</dbReference>
<name>A0ABR5JAZ6_9ACTN</name>
<gene>
    <name evidence="4" type="ORF">ADK38_07675</name>
</gene>
<dbReference type="EMBL" id="LGUT01000629">
    <property type="protein sequence ID" value="KOG90623.1"/>
    <property type="molecule type" value="Genomic_DNA"/>
</dbReference>
<dbReference type="SUPFAM" id="SSF50685">
    <property type="entry name" value="Barwin-like endoglucanases"/>
    <property type="match status" value="1"/>
</dbReference>
<dbReference type="Proteomes" id="UP000037020">
    <property type="component" value="Unassembled WGS sequence"/>
</dbReference>
<dbReference type="RefSeq" id="WP_030874111.1">
    <property type="nucleotide sequence ID" value="NZ_JBEZAH010000011.1"/>
</dbReference>
<dbReference type="NCBIfam" id="NF041659">
    <property type="entry name" value="Papain_Inhib"/>
    <property type="match status" value="1"/>
</dbReference>
<evidence type="ECO:0000313" key="4">
    <source>
        <dbReference type="EMBL" id="KOG90623.1"/>
    </source>
</evidence>
<reference evidence="4 5" key="1">
    <citation type="submission" date="2015-07" db="EMBL/GenBank/DDBJ databases">
        <authorList>
            <person name="Ju K.-S."/>
            <person name="Doroghazi J.R."/>
            <person name="Metcalf W.W."/>
        </authorList>
    </citation>
    <scope>NUCLEOTIDE SEQUENCE [LARGE SCALE GENOMIC DNA]</scope>
    <source>
        <strain evidence="4 5">NRRL B-3589</strain>
    </source>
</reference>
<evidence type="ECO:0000256" key="1">
    <source>
        <dbReference type="ARBA" id="ARBA00022729"/>
    </source>
</evidence>
<feature type="chain" id="PRO_5046303625" evidence="2">
    <location>
        <begin position="30"/>
        <end position="139"/>
    </location>
</feature>
<dbReference type="InterPro" id="IPR036908">
    <property type="entry name" value="RlpA-like_sf"/>
</dbReference>
<evidence type="ECO:0000256" key="2">
    <source>
        <dbReference type="SAM" id="SignalP"/>
    </source>
</evidence>
<keyword evidence="1 2" id="KW-0732">Signal</keyword>
<dbReference type="Gene3D" id="2.40.40.10">
    <property type="entry name" value="RlpA-like domain"/>
    <property type="match status" value="1"/>
</dbReference>
<feature type="signal peptide" evidence="2">
    <location>
        <begin position="1"/>
        <end position="29"/>
    </location>
</feature>
<evidence type="ECO:0000259" key="3">
    <source>
        <dbReference type="Pfam" id="PF03330"/>
    </source>
</evidence>
<dbReference type="PANTHER" id="PTHR31836">
    <property type="match status" value="1"/>
</dbReference>
<comment type="caution">
    <text evidence="4">The sequence shown here is derived from an EMBL/GenBank/DDBJ whole genome shotgun (WGS) entry which is preliminary data.</text>
</comment>